<gene>
    <name evidence="3" type="ORF">O3H35_11220</name>
    <name evidence="2" type="ORF">O3H54_06120</name>
</gene>
<dbReference type="SUPFAM" id="SSF53146">
    <property type="entry name" value="Nitrogenase accessory factor-like"/>
    <property type="match status" value="1"/>
</dbReference>
<dbReference type="EMBL" id="JAPVER010000020">
    <property type="protein sequence ID" value="MCZ3365454.1"/>
    <property type="molecule type" value="Genomic_DNA"/>
</dbReference>
<evidence type="ECO:0000259" key="1">
    <source>
        <dbReference type="Pfam" id="PF02579"/>
    </source>
</evidence>
<evidence type="ECO:0000313" key="4">
    <source>
        <dbReference type="Proteomes" id="UP001068021"/>
    </source>
</evidence>
<dbReference type="InterPro" id="IPR036105">
    <property type="entry name" value="DiNase_FeMo-co_biosyn_sf"/>
</dbReference>
<keyword evidence="4" id="KW-1185">Reference proteome</keyword>
<feature type="domain" description="Dinitrogenase iron-molybdenum cofactor biosynthesis" evidence="1">
    <location>
        <begin position="12"/>
        <end position="110"/>
    </location>
</feature>
<reference evidence="2" key="1">
    <citation type="submission" date="2022-12" db="EMBL/GenBank/DDBJ databases">
        <title>Reclassification of two methanogenic archaea species isolated from the Kolyma lowland permafrost.</title>
        <authorList>
            <person name="Trubitsyn V.E."/>
            <person name="Rivkina E.M."/>
            <person name="Shcherbakova V.A."/>
        </authorList>
    </citation>
    <scope>NUCLEOTIDE SEQUENCE</scope>
    <source>
        <strain evidence="2">M2</strain>
        <strain evidence="3">MK4</strain>
    </source>
</reference>
<dbReference type="Proteomes" id="UP001068021">
    <property type="component" value="Unassembled WGS sequence"/>
</dbReference>
<proteinExistence type="predicted"/>
<dbReference type="AlphaFoldDB" id="A0A9E4ZYB8"/>
<name>A0A9E4ZYB8_9EURY</name>
<evidence type="ECO:0000313" key="3">
    <source>
        <dbReference type="EMBL" id="MCZ3373205.1"/>
    </source>
</evidence>
<comment type="caution">
    <text evidence="2">The sequence shown here is derived from an EMBL/GenBank/DDBJ whole genome shotgun (WGS) entry which is preliminary data.</text>
</comment>
<organism evidence="2 4">
    <name type="scientific">Methanobacterium veterum</name>
    <dbReference type="NCBI Taxonomy" id="408577"/>
    <lineage>
        <taxon>Archaea</taxon>
        <taxon>Methanobacteriati</taxon>
        <taxon>Methanobacteriota</taxon>
        <taxon>Methanomada group</taxon>
        <taxon>Methanobacteria</taxon>
        <taxon>Methanobacteriales</taxon>
        <taxon>Methanobacteriaceae</taxon>
        <taxon>Methanobacterium</taxon>
    </lineage>
</organism>
<dbReference type="Gene3D" id="3.30.420.130">
    <property type="entry name" value="Dinitrogenase iron-molybdenum cofactor biosynthesis domain"/>
    <property type="match status" value="1"/>
</dbReference>
<dbReference type="RefSeq" id="WP_048081612.1">
    <property type="nucleotide sequence ID" value="NZ_JAPVER010000020.1"/>
</dbReference>
<dbReference type="InterPro" id="IPR051840">
    <property type="entry name" value="NifX/NifY_domain"/>
</dbReference>
<dbReference type="Proteomes" id="UP001074446">
    <property type="component" value="Unassembled WGS sequence"/>
</dbReference>
<evidence type="ECO:0000313" key="2">
    <source>
        <dbReference type="EMBL" id="MCZ3365454.1"/>
    </source>
</evidence>
<dbReference type="PANTHER" id="PTHR33937:SF2">
    <property type="entry name" value="DINITROGENASE IRON-MOLYBDENUM COFACTOR BIOSYNTHESIS DOMAIN-CONTAINING PROTEIN"/>
    <property type="match status" value="1"/>
</dbReference>
<dbReference type="Pfam" id="PF02579">
    <property type="entry name" value="Nitro_FeMo-Co"/>
    <property type="match status" value="1"/>
</dbReference>
<protein>
    <submittedName>
        <fullName evidence="2">Dinitrogenase iron-molybdenum cofactor biosynthesis protein</fullName>
    </submittedName>
</protein>
<dbReference type="EMBL" id="JAPVES010000030">
    <property type="protein sequence ID" value="MCZ3373205.1"/>
    <property type="molecule type" value="Genomic_DNA"/>
</dbReference>
<sequence>MSLKVAIASSNGKSIDMYFGQAPNFLIFEIKKNGDSEFIGMRKNIPPSDDPNLLENHDKALAKSVDLISDCDVVLASQVGPSASKALLSCSVQPYSIQGLLIEKALKKLASSKLVFKPVPRPIIH</sequence>
<accession>A0A9E4ZYB8</accession>
<dbReference type="PANTHER" id="PTHR33937">
    <property type="entry name" value="IRON-MOLYBDENUM PROTEIN-RELATED-RELATED"/>
    <property type="match status" value="1"/>
</dbReference>
<dbReference type="InterPro" id="IPR003731">
    <property type="entry name" value="Di-Nase_FeMo-co_biosynth"/>
</dbReference>